<keyword evidence="2" id="KW-0812">Transmembrane</keyword>
<evidence type="ECO:0000256" key="2">
    <source>
        <dbReference type="SAM" id="Phobius"/>
    </source>
</evidence>
<proteinExistence type="predicted"/>
<feature type="region of interest" description="Disordered" evidence="1">
    <location>
        <begin position="24"/>
        <end position="47"/>
    </location>
</feature>
<reference evidence="3" key="1">
    <citation type="submission" date="2020-10" db="EMBL/GenBank/DDBJ databases">
        <title>Connecting structure to function with the recovery of over 1000 high-quality activated sludge metagenome-assembled genomes encoding full-length rRNA genes using long-read sequencing.</title>
        <authorList>
            <person name="Singleton C.M."/>
            <person name="Petriglieri F."/>
            <person name="Kristensen J.M."/>
            <person name="Kirkegaard R.H."/>
            <person name="Michaelsen T.Y."/>
            <person name="Andersen M.H."/>
            <person name="Karst S.M."/>
            <person name="Dueholm M.S."/>
            <person name="Nielsen P.H."/>
            <person name="Albertsen M."/>
        </authorList>
    </citation>
    <scope>NUCLEOTIDE SEQUENCE</scope>
    <source>
        <strain evidence="3">Hirt_18-Q3-R61-65_BATAC.395</strain>
    </source>
</reference>
<feature type="compositionally biased region" description="Basic and acidic residues" evidence="1">
    <location>
        <begin position="38"/>
        <end position="47"/>
    </location>
</feature>
<name>A0A9D7K1T0_9PROT</name>
<dbReference type="EMBL" id="JADJUC010000015">
    <property type="protein sequence ID" value="MBK8524845.1"/>
    <property type="molecule type" value="Genomic_DNA"/>
</dbReference>
<accession>A0A9D7K1T0</accession>
<evidence type="ECO:0000256" key="1">
    <source>
        <dbReference type="SAM" id="MobiDB-lite"/>
    </source>
</evidence>
<feature type="transmembrane region" description="Helical" evidence="2">
    <location>
        <begin position="6"/>
        <end position="23"/>
    </location>
</feature>
<evidence type="ECO:0000313" key="4">
    <source>
        <dbReference type="Proteomes" id="UP000886689"/>
    </source>
</evidence>
<evidence type="ECO:0000313" key="3">
    <source>
        <dbReference type="EMBL" id="MBK8524845.1"/>
    </source>
</evidence>
<gene>
    <name evidence="3" type="ORF">IPL58_12645</name>
</gene>
<keyword evidence="2" id="KW-0472">Membrane</keyword>
<keyword evidence="2" id="KW-1133">Transmembrane helix</keyword>
<protein>
    <submittedName>
        <fullName evidence="3">Uncharacterized protein</fullName>
    </submittedName>
</protein>
<organism evidence="3 4">
    <name type="scientific">Candidatus Proximibacter danicus</name>
    <dbReference type="NCBI Taxonomy" id="2954365"/>
    <lineage>
        <taxon>Bacteria</taxon>
        <taxon>Pseudomonadati</taxon>
        <taxon>Pseudomonadota</taxon>
        <taxon>Betaproteobacteria</taxon>
        <taxon>Candidatus Proximibacter</taxon>
    </lineage>
</organism>
<comment type="caution">
    <text evidence="3">The sequence shown here is derived from an EMBL/GenBank/DDBJ whole genome shotgun (WGS) entry which is preliminary data.</text>
</comment>
<dbReference type="Proteomes" id="UP000886689">
    <property type="component" value="Unassembled WGS sequence"/>
</dbReference>
<dbReference type="AlphaFoldDB" id="A0A9D7K1T0"/>
<sequence>MNEGWIVLGICIVFVFGAALPLLRGSSRNDPPPPPPKETLRDWRKGE</sequence>